<proteinExistence type="predicted"/>
<protein>
    <recommendedName>
        <fullName evidence="3">Transcriptional regulator</fullName>
    </recommendedName>
</protein>
<dbReference type="AlphaFoldDB" id="A0A1P8Q4W8"/>
<name>A0A1P8Q4W8_9LACO</name>
<gene>
    <name evidence="1" type="ORF">BTM29_10070</name>
</gene>
<organism evidence="1 2">
    <name type="scientific">Companilactobacillus allii</name>
    <dbReference type="NCBI Taxonomy" id="1847728"/>
    <lineage>
        <taxon>Bacteria</taxon>
        <taxon>Bacillati</taxon>
        <taxon>Bacillota</taxon>
        <taxon>Bacilli</taxon>
        <taxon>Lactobacillales</taxon>
        <taxon>Lactobacillaceae</taxon>
        <taxon>Companilactobacillus</taxon>
    </lineage>
</organism>
<evidence type="ECO:0000313" key="1">
    <source>
        <dbReference type="EMBL" id="APX72875.1"/>
    </source>
</evidence>
<dbReference type="InterPro" id="IPR006524">
    <property type="entry name" value="ArpU-like"/>
</dbReference>
<accession>A0A1P8Q4W8</accession>
<sequence>MHFNYITGEWLKLFLIPEYDESKCKNNVRPILNQYRRLARIAGRSLTDLKSPTISDMPSATPYGNRQEENNSTVISARMELDEINRAMNNLSQECFEVVYLTYMAKEKFTDTKIAYSVFQSYDSSKSVERKRSIGLIQFCEAYRNGKLLVFKE</sequence>
<reference evidence="2" key="1">
    <citation type="submission" date="2016-12" db="EMBL/GenBank/DDBJ databases">
        <authorList>
            <person name="Jung M.Y."/>
            <person name="Lee S.H."/>
        </authorList>
    </citation>
    <scope>NUCLEOTIDE SEQUENCE [LARGE SCALE GENOMIC DNA]</scope>
    <source>
        <strain evidence="2">WiKim39</strain>
    </source>
</reference>
<dbReference type="Proteomes" id="UP000187499">
    <property type="component" value="Chromosome"/>
</dbReference>
<dbReference type="EMBL" id="CP019323">
    <property type="protein sequence ID" value="APX72875.1"/>
    <property type="molecule type" value="Genomic_DNA"/>
</dbReference>
<evidence type="ECO:0008006" key="3">
    <source>
        <dbReference type="Google" id="ProtNLM"/>
    </source>
</evidence>
<dbReference type="KEGG" id="lalw:BTM29_10070"/>
<keyword evidence="2" id="KW-1185">Reference proteome</keyword>
<dbReference type="NCBIfam" id="TIGR01637">
    <property type="entry name" value="phage_arpU"/>
    <property type="match status" value="1"/>
</dbReference>
<evidence type="ECO:0000313" key="2">
    <source>
        <dbReference type="Proteomes" id="UP000187499"/>
    </source>
</evidence>
<dbReference type="STRING" id="1847728.BTM29_10070"/>